<dbReference type="Proteomes" id="UP000037510">
    <property type="component" value="Unassembled WGS sequence"/>
</dbReference>
<reference evidence="1 2" key="1">
    <citation type="journal article" date="2015" name="Genome Biol. Evol.">
        <title>The genome of winter moth (Operophtera brumata) provides a genomic perspective on sexual dimorphism and phenology.</title>
        <authorList>
            <person name="Derks M.F."/>
            <person name="Smit S."/>
            <person name="Salis L."/>
            <person name="Schijlen E."/>
            <person name="Bossers A."/>
            <person name="Mateman C."/>
            <person name="Pijl A.S."/>
            <person name="de Ridder D."/>
            <person name="Groenen M.A."/>
            <person name="Visser M.E."/>
            <person name="Megens H.J."/>
        </authorList>
    </citation>
    <scope>NUCLEOTIDE SEQUENCE [LARGE SCALE GENOMIC DNA]</scope>
    <source>
        <strain evidence="1">WM2013NL</strain>
        <tissue evidence="1">Head and thorax</tissue>
    </source>
</reference>
<sequence length="174" mass="19728">MNKFGSDPKVKKTLVRNCEKKVKPTGRNQVVHDVGCSSKFVTSQNENELDEPTLCSSEALANYLSDLKLTAPPPSNTEDLSVTKKLNFHYNDRIYRNLIELNANVEDFKKRKDIRPLSATSVKRDLEPNIEDFSEEVADQDSPPNIPAIKPKFKMVKKVENGQLHRLVSAFENL</sequence>
<keyword evidence="2" id="KW-1185">Reference proteome</keyword>
<evidence type="ECO:0000313" key="1">
    <source>
        <dbReference type="EMBL" id="KOB67655.1"/>
    </source>
</evidence>
<dbReference type="EMBL" id="JTDY01004868">
    <property type="protein sequence ID" value="KOB67655.1"/>
    <property type="molecule type" value="Genomic_DNA"/>
</dbReference>
<dbReference type="AlphaFoldDB" id="A0A0L7KX21"/>
<evidence type="ECO:0000313" key="2">
    <source>
        <dbReference type="Proteomes" id="UP000037510"/>
    </source>
</evidence>
<name>A0A0L7KX21_OPEBR</name>
<protein>
    <recommendedName>
        <fullName evidence="3">Protein phosphatase 1 regulatory subunit 35 C-terminal domain-containing protein</fullName>
    </recommendedName>
</protein>
<accession>A0A0L7KX21</accession>
<proteinExistence type="predicted"/>
<organism evidence="1 2">
    <name type="scientific">Operophtera brumata</name>
    <name type="common">Winter moth</name>
    <name type="synonym">Phalaena brumata</name>
    <dbReference type="NCBI Taxonomy" id="104452"/>
    <lineage>
        <taxon>Eukaryota</taxon>
        <taxon>Metazoa</taxon>
        <taxon>Ecdysozoa</taxon>
        <taxon>Arthropoda</taxon>
        <taxon>Hexapoda</taxon>
        <taxon>Insecta</taxon>
        <taxon>Pterygota</taxon>
        <taxon>Neoptera</taxon>
        <taxon>Endopterygota</taxon>
        <taxon>Lepidoptera</taxon>
        <taxon>Glossata</taxon>
        <taxon>Ditrysia</taxon>
        <taxon>Geometroidea</taxon>
        <taxon>Geometridae</taxon>
        <taxon>Larentiinae</taxon>
        <taxon>Operophtera</taxon>
    </lineage>
</organism>
<gene>
    <name evidence="1" type="ORF">OBRU01_16775</name>
</gene>
<comment type="caution">
    <text evidence="1">The sequence shown here is derived from an EMBL/GenBank/DDBJ whole genome shotgun (WGS) entry which is preliminary data.</text>
</comment>
<evidence type="ECO:0008006" key="3">
    <source>
        <dbReference type="Google" id="ProtNLM"/>
    </source>
</evidence>